<gene>
    <name evidence="2" type="ORF">PENTCL1PPCAC_23230</name>
</gene>
<dbReference type="Proteomes" id="UP001432027">
    <property type="component" value="Unassembled WGS sequence"/>
</dbReference>
<evidence type="ECO:0000313" key="2">
    <source>
        <dbReference type="EMBL" id="GMT01056.1"/>
    </source>
</evidence>
<protein>
    <submittedName>
        <fullName evidence="2">Uncharacterized protein</fullName>
    </submittedName>
</protein>
<accession>A0AAV5U3J7</accession>
<dbReference type="EMBL" id="BTSX01000005">
    <property type="protein sequence ID" value="GMT01056.1"/>
    <property type="molecule type" value="Genomic_DNA"/>
</dbReference>
<keyword evidence="3" id="KW-1185">Reference proteome</keyword>
<dbReference type="AlphaFoldDB" id="A0AAV5U3J7"/>
<feature type="compositionally biased region" description="Polar residues" evidence="1">
    <location>
        <begin position="97"/>
        <end position="114"/>
    </location>
</feature>
<name>A0AAV5U3J7_9BILA</name>
<feature type="compositionally biased region" description="Basic and acidic residues" evidence="1">
    <location>
        <begin position="31"/>
        <end position="88"/>
    </location>
</feature>
<feature type="non-terminal residue" evidence="2">
    <location>
        <position position="1"/>
    </location>
</feature>
<evidence type="ECO:0000313" key="3">
    <source>
        <dbReference type="Proteomes" id="UP001432027"/>
    </source>
</evidence>
<feature type="compositionally biased region" description="Low complexity" evidence="1">
    <location>
        <begin position="1"/>
        <end position="18"/>
    </location>
</feature>
<feature type="compositionally biased region" description="Basic and acidic residues" evidence="1">
    <location>
        <begin position="136"/>
        <end position="146"/>
    </location>
</feature>
<evidence type="ECO:0000256" key="1">
    <source>
        <dbReference type="SAM" id="MobiDB-lite"/>
    </source>
</evidence>
<reference evidence="2" key="1">
    <citation type="submission" date="2023-10" db="EMBL/GenBank/DDBJ databases">
        <title>Genome assembly of Pristionchus species.</title>
        <authorList>
            <person name="Yoshida K."/>
            <person name="Sommer R.J."/>
        </authorList>
    </citation>
    <scope>NUCLEOTIDE SEQUENCE</scope>
    <source>
        <strain evidence="2">RS0144</strain>
    </source>
</reference>
<sequence length="236" mass="26463">FEYSPLLHSLSPPLTFPSGRTMTTKSSMGKLEPKSDAKTETKSKIEPKSDAKSETKSKIEPKSEPKTESKSKMGKVEDKPTQKKDGKSERKKKSGTVEKTQMDQSSRAGKSQMSVMKEPPMSERKKKSGTTTGGDSKSKYEQIEARRKLAEDRGSMRVLIKKNLFVSPKKRAETDTRVCEKHGKVDRQRHLGEVLKLNLFKSANARDAALQKEADDLCECLIKANEEANKSKKEKK</sequence>
<proteinExistence type="predicted"/>
<organism evidence="2 3">
    <name type="scientific">Pristionchus entomophagus</name>
    <dbReference type="NCBI Taxonomy" id="358040"/>
    <lineage>
        <taxon>Eukaryota</taxon>
        <taxon>Metazoa</taxon>
        <taxon>Ecdysozoa</taxon>
        <taxon>Nematoda</taxon>
        <taxon>Chromadorea</taxon>
        <taxon>Rhabditida</taxon>
        <taxon>Rhabditina</taxon>
        <taxon>Diplogasteromorpha</taxon>
        <taxon>Diplogasteroidea</taxon>
        <taxon>Neodiplogasteridae</taxon>
        <taxon>Pristionchus</taxon>
    </lineage>
</organism>
<feature type="region of interest" description="Disordered" evidence="1">
    <location>
        <begin position="1"/>
        <end position="146"/>
    </location>
</feature>
<comment type="caution">
    <text evidence="2">The sequence shown here is derived from an EMBL/GenBank/DDBJ whole genome shotgun (WGS) entry which is preliminary data.</text>
</comment>